<evidence type="ECO:0000256" key="1">
    <source>
        <dbReference type="SAM" id="MobiDB-lite"/>
    </source>
</evidence>
<evidence type="ECO:0000313" key="3">
    <source>
        <dbReference type="EMBL" id="KAJ5246074.1"/>
    </source>
</evidence>
<reference evidence="3" key="2">
    <citation type="journal article" date="2023" name="IMA Fungus">
        <title>Comparative genomic study of the Penicillium genus elucidates a diverse pangenome and 15 lateral gene transfer events.</title>
        <authorList>
            <person name="Petersen C."/>
            <person name="Sorensen T."/>
            <person name="Nielsen M.R."/>
            <person name="Sondergaard T.E."/>
            <person name="Sorensen J.L."/>
            <person name="Fitzpatrick D.A."/>
            <person name="Frisvad J.C."/>
            <person name="Nielsen K.L."/>
        </authorList>
    </citation>
    <scope>NUCLEOTIDE SEQUENCE</scope>
    <source>
        <strain evidence="3">IBT 19713</strain>
    </source>
</reference>
<dbReference type="AlphaFoldDB" id="A0A9W9PG56"/>
<dbReference type="OrthoDB" id="4492972at2759"/>
<dbReference type="Proteomes" id="UP001150941">
    <property type="component" value="Unassembled WGS sequence"/>
</dbReference>
<keyword evidence="4" id="KW-1185">Reference proteome</keyword>
<gene>
    <name evidence="3" type="ORF">N7468_001057</name>
</gene>
<feature type="region of interest" description="Disordered" evidence="1">
    <location>
        <begin position="422"/>
        <end position="442"/>
    </location>
</feature>
<feature type="transmembrane region" description="Helical" evidence="2">
    <location>
        <begin position="24"/>
        <end position="44"/>
    </location>
</feature>
<feature type="region of interest" description="Disordered" evidence="1">
    <location>
        <begin position="158"/>
        <end position="198"/>
    </location>
</feature>
<name>A0A9W9PG56_9EURO</name>
<proteinExistence type="predicted"/>
<dbReference type="EMBL" id="JAPQKS010000002">
    <property type="protein sequence ID" value="KAJ5246074.1"/>
    <property type="molecule type" value="Genomic_DNA"/>
</dbReference>
<feature type="region of interest" description="Disordered" evidence="1">
    <location>
        <begin position="288"/>
        <end position="307"/>
    </location>
</feature>
<reference evidence="3" key="1">
    <citation type="submission" date="2022-11" db="EMBL/GenBank/DDBJ databases">
        <authorList>
            <person name="Petersen C."/>
        </authorList>
    </citation>
    <scope>NUCLEOTIDE SEQUENCE</scope>
    <source>
        <strain evidence="3">IBT 19713</strain>
    </source>
</reference>
<evidence type="ECO:0000256" key="2">
    <source>
        <dbReference type="SAM" id="Phobius"/>
    </source>
</evidence>
<dbReference type="GeneID" id="83197657"/>
<protein>
    <submittedName>
        <fullName evidence="3">Uncharacterized protein</fullName>
    </submittedName>
</protein>
<accession>A0A9W9PG56</accession>
<comment type="caution">
    <text evidence="3">The sequence shown here is derived from an EMBL/GenBank/DDBJ whole genome shotgun (WGS) entry which is preliminary data.</text>
</comment>
<dbReference type="RefSeq" id="XP_058333495.1">
    <property type="nucleotide sequence ID" value="XM_058470354.1"/>
</dbReference>
<keyword evidence="2" id="KW-1133">Transmembrane helix</keyword>
<evidence type="ECO:0000313" key="4">
    <source>
        <dbReference type="Proteomes" id="UP001150941"/>
    </source>
</evidence>
<feature type="region of interest" description="Disordered" evidence="1">
    <location>
        <begin position="248"/>
        <end position="279"/>
    </location>
</feature>
<feature type="compositionally biased region" description="Polar residues" evidence="1">
    <location>
        <begin position="267"/>
        <end position="279"/>
    </location>
</feature>
<keyword evidence="2" id="KW-0812">Transmembrane</keyword>
<feature type="region of interest" description="Disordered" evidence="1">
    <location>
        <begin position="316"/>
        <end position="339"/>
    </location>
</feature>
<organism evidence="3 4">
    <name type="scientific">Penicillium chermesinum</name>
    <dbReference type="NCBI Taxonomy" id="63820"/>
    <lineage>
        <taxon>Eukaryota</taxon>
        <taxon>Fungi</taxon>
        <taxon>Dikarya</taxon>
        <taxon>Ascomycota</taxon>
        <taxon>Pezizomycotina</taxon>
        <taxon>Eurotiomycetes</taxon>
        <taxon>Eurotiomycetidae</taxon>
        <taxon>Eurotiales</taxon>
        <taxon>Aspergillaceae</taxon>
        <taxon>Penicillium</taxon>
    </lineage>
</organism>
<feature type="compositionally biased region" description="Low complexity" evidence="1">
    <location>
        <begin position="322"/>
        <end position="332"/>
    </location>
</feature>
<keyword evidence="2" id="KW-0472">Membrane</keyword>
<sequence length="442" mass="48112">MTLASTLLALPVLCLVSIPLILSAWVTISLALVTLFVRLLVVYLGVGYDMCISFFTMPISTISFLTFAVSQPPTPATGNSRRNSGAGPIAAFRSDDPLSKFVFSGLDDVARYNRNKNMYARTMAEAHNLSTSPPMGLPVSGDEWRDFEGVGGWRSYHDGRGQFSSRRSSQAGQEKPLSPASTSSTQSIIDRRNDPDIDSDDRDWLSLNHRLELPSQIFTLGSFANSPTQTADTLQSRRANFHLNIRTSANSSNMHQDIKHKHHHRSQTTSALPHPNSRTTAGLSLALSKRPGISSPPSRELDDFTAPSTSRFAPFMTPQLHARPSSSARARAFPMTSAQDAHLSNSLEDFRHNTGLSSSATSSATGSGGYFALQLPGFSQNYLASPTPSGYTTPGGGLSSEDRDTSPSWARLIAHYPMSVRHRRRSISGPQARRMSIGERLA</sequence>
<feature type="region of interest" description="Disordered" evidence="1">
    <location>
        <begin position="386"/>
        <end position="405"/>
    </location>
</feature>
<feature type="compositionally biased region" description="Low complexity" evidence="1">
    <location>
        <begin position="161"/>
        <end position="173"/>
    </location>
</feature>